<evidence type="ECO:0000313" key="5">
    <source>
        <dbReference type="Proteomes" id="UP001303211"/>
    </source>
</evidence>
<name>A0ABZ0J3N5_9BURK</name>
<protein>
    <submittedName>
        <fullName evidence="4">Single-stranded DNA-binding protein</fullName>
    </submittedName>
</protein>
<reference evidence="4 5" key="1">
    <citation type="submission" date="2023-03" db="EMBL/GenBank/DDBJ databases">
        <title>Diaphorobacter basophil sp. nov., isolated from a sewage-treatment plant.</title>
        <authorList>
            <person name="Yang K."/>
        </authorList>
    </citation>
    <scope>NUCLEOTIDE SEQUENCE [LARGE SCALE GENOMIC DNA]</scope>
    <source>
        <strain evidence="4 5">Y-1</strain>
    </source>
</reference>
<dbReference type="InterPro" id="IPR000424">
    <property type="entry name" value="Primosome_PriB/ssb"/>
</dbReference>
<dbReference type="Pfam" id="PF00436">
    <property type="entry name" value="SSB"/>
    <property type="match status" value="1"/>
</dbReference>
<dbReference type="Proteomes" id="UP001303211">
    <property type="component" value="Chromosome"/>
</dbReference>
<organism evidence="4 5">
    <name type="scientific">Diaphorobacter limosus</name>
    <dbReference type="NCBI Taxonomy" id="3036128"/>
    <lineage>
        <taxon>Bacteria</taxon>
        <taxon>Pseudomonadati</taxon>
        <taxon>Pseudomonadota</taxon>
        <taxon>Betaproteobacteria</taxon>
        <taxon>Burkholderiales</taxon>
        <taxon>Comamonadaceae</taxon>
        <taxon>Diaphorobacter</taxon>
    </lineage>
</organism>
<dbReference type="InterPro" id="IPR012340">
    <property type="entry name" value="NA-bd_OB-fold"/>
</dbReference>
<gene>
    <name evidence="4" type="ORF">P4826_01600</name>
</gene>
<keyword evidence="5" id="KW-1185">Reference proteome</keyword>
<evidence type="ECO:0000256" key="3">
    <source>
        <dbReference type="SAM" id="MobiDB-lite"/>
    </source>
</evidence>
<evidence type="ECO:0000256" key="1">
    <source>
        <dbReference type="ARBA" id="ARBA00023125"/>
    </source>
</evidence>
<feature type="compositionally biased region" description="Low complexity" evidence="3">
    <location>
        <begin position="106"/>
        <end position="119"/>
    </location>
</feature>
<keyword evidence="1 2" id="KW-0238">DNA-binding</keyword>
<dbReference type="PROSITE" id="PS50935">
    <property type="entry name" value="SSB"/>
    <property type="match status" value="1"/>
</dbReference>
<feature type="region of interest" description="Disordered" evidence="3">
    <location>
        <begin position="104"/>
        <end position="127"/>
    </location>
</feature>
<accession>A0ABZ0J3N5</accession>
<sequence length="127" mass="13603">MIDALISGKLHAHPEQRTSKTGKTYATAKMTAAGGDGQSLFVNCIAFDEASVEALLALVAGDSLAVAGSITPKVWTDREGQHRPALDMVVARVLTAYHVTHKRRAMQQSAAPQARQQSMDDGEPLDF</sequence>
<proteinExistence type="predicted"/>
<evidence type="ECO:0000313" key="4">
    <source>
        <dbReference type="EMBL" id="WOO32850.1"/>
    </source>
</evidence>
<dbReference type="RefSeq" id="WP_317702267.1">
    <property type="nucleotide sequence ID" value="NZ_CP136921.1"/>
</dbReference>
<dbReference type="EMBL" id="CP136921">
    <property type="protein sequence ID" value="WOO32850.1"/>
    <property type="molecule type" value="Genomic_DNA"/>
</dbReference>
<dbReference type="SUPFAM" id="SSF50249">
    <property type="entry name" value="Nucleic acid-binding proteins"/>
    <property type="match status" value="1"/>
</dbReference>
<evidence type="ECO:0000256" key="2">
    <source>
        <dbReference type="PROSITE-ProRule" id="PRU00252"/>
    </source>
</evidence>
<dbReference type="GO" id="GO:0003677">
    <property type="term" value="F:DNA binding"/>
    <property type="evidence" value="ECO:0007669"/>
    <property type="project" value="UniProtKB-KW"/>
</dbReference>
<dbReference type="Gene3D" id="2.40.50.140">
    <property type="entry name" value="Nucleic acid-binding proteins"/>
    <property type="match status" value="1"/>
</dbReference>